<organism evidence="2 3">
    <name type="scientific">Paralabilibaculum antarcticum</name>
    <dbReference type="NCBI Taxonomy" id="2912572"/>
    <lineage>
        <taxon>Bacteria</taxon>
        <taxon>Pseudomonadati</taxon>
        <taxon>Bacteroidota</taxon>
        <taxon>Bacteroidia</taxon>
        <taxon>Marinilabiliales</taxon>
        <taxon>Marinifilaceae</taxon>
        <taxon>Paralabilibaculum</taxon>
    </lineage>
</organism>
<keyword evidence="3" id="KW-1185">Reference proteome</keyword>
<name>A0ABT5VWG2_9BACT</name>
<proteinExistence type="predicted"/>
<keyword evidence="1" id="KW-0472">Membrane</keyword>
<protein>
    <submittedName>
        <fullName evidence="2">Uncharacterized protein</fullName>
    </submittedName>
</protein>
<evidence type="ECO:0000313" key="3">
    <source>
        <dbReference type="Proteomes" id="UP001528920"/>
    </source>
</evidence>
<evidence type="ECO:0000256" key="1">
    <source>
        <dbReference type="SAM" id="Phobius"/>
    </source>
</evidence>
<gene>
    <name evidence="2" type="ORF">L3049_16510</name>
</gene>
<sequence>MFILLIKLFIPFLVFLHFQQLYLILISDFTFFSLLLFYTSVWFVQQSEELKQHSEELEHHSDLLVQHYEELEHHSDLLVHHSEELEHCPIC</sequence>
<evidence type="ECO:0000313" key="2">
    <source>
        <dbReference type="EMBL" id="MDE5419595.1"/>
    </source>
</evidence>
<keyword evidence="1" id="KW-1133">Transmembrane helix</keyword>
<dbReference type="RefSeq" id="WP_275110926.1">
    <property type="nucleotide sequence ID" value="NZ_JAKJSC010000005.1"/>
</dbReference>
<reference evidence="2 3" key="1">
    <citation type="submission" date="2022-01" db="EMBL/GenBank/DDBJ databases">
        <title>Labilibaculum sp. nov, a marine bacterium isolated from Antarctica.</title>
        <authorList>
            <person name="Dai W."/>
        </authorList>
    </citation>
    <scope>NUCLEOTIDE SEQUENCE [LARGE SCALE GENOMIC DNA]</scope>
    <source>
        <strain evidence="2 3">DW002</strain>
    </source>
</reference>
<accession>A0ABT5VWG2</accession>
<keyword evidence="1" id="KW-0812">Transmembrane</keyword>
<feature type="transmembrane region" description="Helical" evidence="1">
    <location>
        <begin position="20"/>
        <end position="44"/>
    </location>
</feature>
<comment type="caution">
    <text evidence="2">The sequence shown here is derived from an EMBL/GenBank/DDBJ whole genome shotgun (WGS) entry which is preliminary data.</text>
</comment>
<dbReference type="Proteomes" id="UP001528920">
    <property type="component" value="Unassembled WGS sequence"/>
</dbReference>
<dbReference type="EMBL" id="JAKJSC010000005">
    <property type="protein sequence ID" value="MDE5419595.1"/>
    <property type="molecule type" value="Genomic_DNA"/>
</dbReference>